<dbReference type="AlphaFoldDB" id="A0A1E3Q384"/>
<keyword evidence="3" id="KW-1185">Reference proteome</keyword>
<protein>
    <submittedName>
        <fullName evidence="2">Uncharacterized protein</fullName>
    </submittedName>
</protein>
<accession>A0A1E3Q384</accession>
<feature type="compositionally biased region" description="Low complexity" evidence="1">
    <location>
        <begin position="1"/>
        <end position="15"/>
    </location>
</feature>
<dbReference type="EMBL" id="KV454296">
    <property type="protein sequence ID" value="ODQ72008.1"/>
    <property type="molecule type" value="Genomic_DNA"/>
</dbReference>
<organism evidence="2 3">
    <name type="scientific">Lipomyces starkeyi NRRL Y-11557</name>
    <dbReference type="NCBI Taxonomy" id="675824"/>
    <lineage>
        <taxon>Eukaryota</taxon>
        <taxon>Fungi</taxon>
        <taxon>Dikarya</taxon>
        <taxon>Ascomycota</taxon>
        <taxon>Saccharomycotina</taxon>
        <taxon>Lipomycetes</taxon>
        <taxon>Lipomycetales</taxon>
        <taxon>Lipomycetaceae</taxon>
        <taxon>Lipomyces</taxon>
    </lineage>
</organism>
<proteinExistence type="predicted"/>
<sequence length="337" mass="38215">MSSSQTSASSTLATTGLGGSPCPVPTCTSTFRAKRRDVTIRQHLQLFAGRGDEAHRLALESLQPRRPLSPKTLSKLTTRRWREKASQLALEKARQERGDEKLAPLYDTAKTSARVATIRANVKRRLDAIACPELPEKPVYVPAPVGAMESNLFYICQAYLSTYFGSGFRGTEYLSDDEYEAGVLKVLKACVGGSTECRTKLQQLARTTAPELTTLRYTRALTAFDSEKLMSKAIRDFRAWSEDDERRRAEYRVKSASYDKDYETARLNRIRWEAARLPEEINRVVQEEWEKLQSKLEQKLLNGGCDDDEAARVSEYQQIEVEGLDQARYDPRHNQFS</sequence>
<gene>
    <name evidence="2" type="ORF">LIPSTDRAFT_112056</name>
</gene>
<evidence type="ECO:0000313" key="3">
    <source>
        <dbReference type="Proteomes" id="UP000094385"/>
    </source>
</evidence>
<dbReference type="Proteomes" id="UP000094385">
    <property type="component" value="Unassembled WGS sequence"/>
</dbReference>
<feature type="region of interest" description="Disordered" evidence="1">
    <location>
        <begin position="1"/>
        <end position="23"/>
    </location>
</feature>
<evidence type="ECO:0000256" key="1">
    <source>
        <dbReference type="SAM" id="MobiDB-lite"/>
    </source>
</evidence>
<dbReference type="OrthoDB" id="10340968at2759"/>
<evidence type="ECO:0000313" key="2">
    <source>
        <dbReference type="EMBL" id="ODQ72008.1"/>
    </source>
</evidence>
<name>A0A1E3Q384_LIPST</name>
<reference evidence="2 3" key="1">
    <citation type="journal article" date="2016" name="Proc. Natl. Acad. Sci. U.S.A.">
        <title>Comparative genomics of biotechnologically important yeasts.</title>
        <authorList>
            <person name="Riley R."/>
            <person name="Haridas S."/>
            <person name="Wolfe K.H."/>
            <person name="Lopes M.R."/>
            <person name="Hittinger C.T."/>
            <person name="Goeker M."/>
            <person name="Salamov A.A."/>
            <person name="Wisecaver J.H."/>
            <person name="Long T.M."/>
            <person name="Calvey C.H."/>
            <person name="Aerts A.L."/>
            <person name="Barry K.W."/>
            <person name="Choi C."/>
            <person name="Clum A."/>
            <person name="Coughlan A.Y."/>
            <person name="Deshpande S."/>
            <person name="Douglass A.P."/>
            <person name="Hanson S.J."/>
            <person name="Klenk H.-P."/>
            <person name="LaButti K.M."/>
            <person name="Lapidus A."/>
            <person name="Lindquist E.A."/>
            <person name="Lipzen A.M."/>
            <person name="Meier-Kolthoff J.P."/>
            <person name="Ohm R.A."/>
            <person name="Otillar R.P."/>
            <person name="Pangilinan J.L."/>
            <person name="Peng Y."/>
            <person name="Rokas A."/>
            <person name="Rosa C.A."/>
            <person name="Scheuner C."/>
            <person name="Sibirny A.A."/>
            <person name="Slot J.C."/>
            <person name="Stielow J.B."/>
            <person name="Sun H."/>
            <person name="Kurtzman C.P."/>
            <person name="Blackwell M."/>
            <person name="Grigoriev I.V."/>
            <person name="Jeffries T.W."/>
        </authorList>
    </citation>
    <scope>NUCLEOTIDE SEQUENCE [LARGE SCALE GENOMIC DNA]</scope>
    <source>
        <strain evidence="2 3">NRRL Y-11557</strain>
    </source>
</reference>